<dbReference type="Proteomes" id="UP001608902">
    <property type="component" value="Unassembled WGS sequence"/>
</dbReference>
<dbReference type="SUPFAM" id="SSF49562">
    <property type="entry name" value="C2 domain (Calcium/lipid-binding domain, CaLB)"/>
    <property type="match status" value="1"/>
</dbReference>
<dbReference type="PANTHER" id="PTHR13076:SF9">
    <property type="entry name" value="COILED-COIL AND C2 DOMAIN-CONTAINING PROTEIN 1-LIKE"/>
    <property type="match status" value="1"/>
</dbReference>
<gene>
    <name evidence="1" type="ORF">AB6A40_007256</name>
</gene>
<organism evidence="1 2">
    <name type="scientific">Gnathostoma spinigerum</name>
    <dbReference type="NCBI Taxonomy" id="75299"/>
    <lineage>
        <taxon>Eukaryota</taxon>
        <taxon>Metazoa</taxon>
        <taxon>Ecdysozoa</taxon>
        <taxon>Nematoda</taxon>
        <taxon>Chromadorea</taxon>
        <taxon>Rhabditida</taxon>
        <taxon>Spirurina</taxon>
        <taxon>Gnathostomatomorpha</taxon>
        <taxon>Gnathostomatoidea</taxon>
        <taxon>Gnathostomatidae</taxon>
        <taxon>Gnathostoma</taxon>
    </lineage>
</organism>
<dbReference type="EMBL" id="JBGFUD010005718">
    <property type="protein sequence ID" value="MFH4980547.1"/>
    <property type="molecule type" value="Genomic_DNA"/>
</dbReference>
<protein>
    <submittedName>
        <fullName evidence="1">Uncharacterized protein</fullName>
    </submittedName>
</protein>
<proteinExistence type="predicted"/>
<evidence type="ECO:0000313" key="1">
    <source>
        <dbReference type="EMBL" id="MFH4980547.1"/>
    </source>
</evidence>
<evidence type="ECO:0000313" key="2">
    <source>
        <dbReference type="Proteomes" id="UP001608902"/>
    </source>
</evidence>
<name>A0ABD6EMW4_9BILA</name>
<sequence length="102" mass="12015">MTRKINLRINRASRQLLRVIKRNCLKFEVYQKGGFLRSDKLLGTADCKLIALEEKTRVHQIVDLLEGRRNTGGKLEFKIRLREPLGEKKMDVSQEKWLVLHE</sequence>
<dbReference type="InterPro" id="IPR035892">
    <property type="entry name" value="C2_domain_sf"/>
</dbReference>
<accession>A0ABD6EMW4</accession>
<reference evidence="1 2" key="1">
    <citation type="submission" date="2024-08" db="EMBL/GenBank/DDBJ databases">
        <title>Gnathostoma spinigerum genome.</title>
        <authorList>
            <person name="Gonzalez-Bertolin B."/>
            <person name="Monzon S."/>
            <person name="Zaballos A."/>
            <person name="Jimenez P."/>
            <person name="Dekumyoy P."/>
            <person name="Varona S."/>
            <person name="Cuesta I."/>
            <person name="Sumanam S."/>
            <person name="Adisakwattana P."/>
            <person name="Gasser R.B."/>
            <person name="Hernandez-Gonzalez A."/>
            <person name="Young N.D."/>
            <person name="Perteguer M.J."/>
        </authorList>
    </citation>
    <scope>NUCLEOTIDE SEQUENCE [LARGE SCALE GENOMIC DNA]</scope>
    <source>
        <strain evidence="1">AL3</strain>
        <tissue evidence="1">Liver</tissue>
    </source>
</reference>
<dbReference type="PANTHER" id="PTHR13076">
    <property type="entry name" value="COILED-COIL AND C2 DOMAIN-CONTAINING PROTEIN 1-LIKE"/>
    <property type="match status" value="1"/>
</dbReference>
<dbReference type="AlphaFoldDB" id="A0ABD6EMW4"/>
<keyword evidence="2" id="KW-1185">Reference proteome</keyword>
<comment type="caution">
    <text evidence="1">The sequence shown here is derived from an EMBL/GenBank/DDBJ whole genome shotgun (WGS) entry which is preliminary data.</text>
</comment>
<dbReference type="InterPro" id="IPR039725">
    <property type="entry name" value="CC2D1A/B"/>
</dbReference>